<dbReference type="Proteomes" id="UP000023152">
    <property type="component" value="Unassembled WGS sequence"/>
</dbReference>
<dbReference type="OrthoDB" id="437889at2759"/>
<sequence length="642" mass="74488">MSRNEDGLASPSSLDDELRHNFSISNSPVMSNGFSTDLKSNDTRAEMKTNDSMAKRSTFRRTFTPRLDVIAKNLESFSTENDVSLQYAIFIYETSLSSLMGQVDFRDLLEQLNVGVEMMTHLKEVVRKFGKYQEQGSAKLLSVLEKYAPIFEHKKVDGIKEFAQCCDLAYQLVMETARAQCRLAEFLSTKVVPTMNGYIEVFHIPFFFKKKKKESLNTCIKDITYTTSNKKFNKSIGKANKHKLNWMPQSRQWKNKELRGNTQKQMKEDIAKSASEKAKQVGPVQRLSRHKSVEVRDWNKPRRSWISKVGKKLSNSSEEEQLYLKALQEDKVYQATVMTANYQQDIYNQTEEKFKKECHQMEVDRITFCVEQLKTFITQHRQMFHNEKILVCLICKIPQIHVLFCFLEKQNRVVLIPLFSFISHRIALKGPKRKPSYFQHESGDFQNSFYSLRDAMDSTKKIDVSATVPKIMTILCEKVLELEGHKTEGIFRISPAAIHLQTLRRELMNNDYSVKTRDVHVPACMLKEWLRGLNDSLIPSSYYDACVTMVKEKKKLDHETLDVFLSQLPQENRESIRYLVGFLKKLLDPKCIELTKMNLENIGIVFAPTILHCPSDDPTLLMQNNKFERDFAMQLITNLIID</sequence>
<evidence type="ECO:0000313" key="3">
    <source>
        <dbReference type="Proteomes" id="UP000023152"/>
    </source>
</evidence>
<comment type="caution">
    <text evidence="2">The sequence shown here is derived from an EMBL/GenBank/DDBJ whole genome shotgun (WGS) entry which is preliminary data.</text>
</comment>
<feature type="domain" description="Rho-GAP" evidence="1">
    <location>
        <begin position="450"/>
        <end position="642"/>
    </location>
</feature>
<evidence type="ECO:0000313" key="2">
    <source>
        <dbReference type="EMBL" id="ETO36167.1"/>
    </source>
</evidence>
<dbReference type="SUPFAM" id="SSF48350">
    <property type="entry name" value="GTPase activation domain, GAP"/>
    <property type="match status" value="1"/>
</dbReference>
<dbReference type="GO" id="GO:0005737">
    <property type="term" value="C:cytoplasm"/>
    <property type="evidence" value="ECO:0007669"/>
    <property type="project" value="TreeGrafter"/>
</dbReference>
<gene>
    <name evidence="2" type="ORF">RFI_00894</name>
</gene>
<dbReference type="PANTHER" id="PTHR45876:SF8">
    <property type="entry name" value="FI04035P"/>
    <property type="match status" value="1"/>
</dbReference>
<name>X6PEQ4_RETFI</name>
<proteinExistence type="predicted"/>
<dbReference type="SMART" id="SM00324">
    <property type="entry name" value="RhoGAP"/>
    <property type="match status" value="1"/>
</dbReference>
<accession>X6PEQ4</accession>
<keyword evidence="3" id="KW-1185">Reference proteome</keyword>
<dbReference type="PANTHER" id="PTHR45876">
    <property type="entry name" value="FI04035P"/>
    <property type="match status" value="1"/>
</dbReference>
<dbReference type="GO" id="GO:0005096">
    <property type="term" value="F:GTPase activator activity"/>
    <property type="evidence" value="ECO:0007669"/>
    <property type="project" value="TreeGrafter"/>
</dbReference>
<dbReference type="Gene3D" id="1.10.555.10">
    <property type="entry name" value="Rho GTPase activation protein"/>
    <property type="match status" value="1"/>
</dbReference>
<dbReference type="PROSITE" id="PS50238">
    <property type="entry name" value="RHOGAP"/>
    <property type="match status" value="1"/>
</dbReference>
<dbReference type="Gene3D" id="1.20.1270.60">
    <property type="entry name" value="Arfaptin homology (AH) domain/BAR domain"/>
    <property type="match status" value="1"/>
</dbReference>
<dbReference type="InterPro" id="IPR027267">
    <property type="entry name" value="AH/BAR_dom_sf"/>
</dbReference>
<reference evidence="2 3" key="1">
    <citation type="journal article" date="2013" name="Curr. Biol.">
        <title>The Genome of the Foraminiferan Reticulomyxa filosa.</title>
        <authorList>
            <person name="Glockner G."/>
            <person name="Hulsmann N."/>
            <person name="Schleicher M."/>
            <person name="Noegel A.A."/>
            <person name="Eichinger L."/>
            <person name="Gallinger C."/>
            <person name="Pawlowski J."/>
            <person name="Sierra R."/>
            <person name="Euteneuer U."/>
            <person name="Pillet L."/>
            <person name="Moustafa A."/>
            <person name="Platzer M."/>
            <person name="Groth M."/>
            <person name="Szafranski K."/>
            <person name="Schliwa M."/>
        </authorList>
    </citation>
    <scope>NUCLEOTIDE SEQUENCE [LARGE SCALE GENOMIC DNA]</scope>
</reference>
<organism evidence="2 3">
    <name type="scientific">Reticulomyxa filosa</name>
    <dbReference type="NCBI Taxonomy" id="46433"/>
    <lineage>
        <taxon>Eukaryota</taxon>
        <taxon>Sar</taxon>
        <taxon>Rhizaria</taxon>
        <taxon>Retaria</taxon>
        <taxon>Foraminifera</taxon>
        <taxon>Monothalamids</taxon>
        <taxon>Reticulomyxidae</taxon>
        <taxon>Reticulomyxa</taxon>
    </lineage>
</organism>
<dbReference type="GO" id="GO:0007165">
    <property type="term" value="P:signal transduction"/>
    <property type="evidence" value="ECO:0007669"/>
    <property type="project" value="InterPro"/>
</dbReference>
<evidence type="ECO:0000259" key="1">
    <source>
        <dbReference type="PROSITE" id="PS50238"/>
    </source>
</evidence>
<protein>
    <recommendedName>
        <fullName evidence="1">Rho-GAP domain-containing protein</fullName>
    </recommendedName>
</protein>
<dbReference type="Pfam" id="PF00620">
    <property type="entry name" value="RhoGAP"/>
    <property type="match status" value="1"/>
</dbReference>
<dbReference type="EMBL" id="ASPP01000941">
    <property type="protein sequence ID" value="ETO36167.1"/>
    <property type="molecule type" value="Genomic_DNA"/>
</dbReference>
<dbReference type="InterPro" id="IPR000198">
    <property type="entry name" value="RhoGAP_dom"/>
</dbReference>
<dbReference type="InterPro" id="IPR008936">
    <property type="entry name" value="Rho_GTPase_activation_prot"/>
</dbReference>
<dbReference type="AlphaFoldDB" id="X6PEQ4"/>